<gene>
    <name evidence="11" type="primary">livH5</name>
    <name evidence="11" type="ordered locus">HRM2_48750</name>
</gene>
<keyword evidence="6" id="KW-0029">Amino-acid transport</keyword>
<dbReference type="Pfam" id="PF02653">
    <property type="entry name" value="BPD_transp_2"/>
    <property type="match status" value="1"/>
</dbReference>
<evidence type="ECO:0000256" key="2">
    <source>
        <dbReference type="ARBA" id="ARBA00022448"/>
    </source>
</evidence>
<comment type="subcellular location">
    <subcellularLocation>
        <location evidence="1">Cell membrane</location>
        <topology evidence="1">Multi-pass membrane protein</topology>
    </subcellularLocation>
</comment>
<reference evidence="11 12" key="1">
    <citation type="journal article" date="2009" name="Environ. Microbiol.">
        <title>Genome sequence of Desulfobacterium autotrophicum HRM2, a marine sulfate reducer oxidizing organic carbon completely to carbon dioxide.</title>
        <authorList>
            <person name="Strittmatter A.W."/>
            <person name="Liesegang H."/>
            <person name="Rabus R."/>
            <person name="Decker I."/>
            <person name="Amann J."/>
            <person name="Andres S."/>
            <person name="Henne A."/>
            <person name="Fricke W.F."/>
            <person name="Martinez-Arias R."/>
            <person name="Bartels D."/>
            <person name="Goesmann A."/>
            <person name="Krause L."/>
            <person name="Puehler A."/>
            <person name="Klenk H.P."/>
            <person name="Richter M."/>
            <person name="Schuler M."/>
            <person name="Gloeckner F.O."/>
            <person name="Meyerdierks A."/>
            <person name="Gottschalk G."/>
            <person name="Amann R."/>
        </authorList>
    </citation>
    <scope>NUCLEOTIDE SEQUENCE [LARGE SCALE GENOMIC DNA]</scope>
    <source>
        <strain evidence="12">ATCC 43914 / DSM 3382 / HRM2</strain>
    </source>
</reference>
<name>C0QIH9_DESAH</name>
<dbReference type="EMBL" id="CP001087">
    <property type="protein sequence ID" value="ACN17923.1"/>
    <property type="molecule type" value="Genomic_DNA"/>
</dbReference>
<keyword evidence="2" id="KW-0813">Transport</keyword>
<feature type="transmembrane region" description="Helical" evidence="10">
    <location>
        <begin position="63"/>
        <end position="84"/>
    </location>
</feature>
<dbReference type="CDD" id="cd06582">
    <property type="entry name" value="TM_PBP1_LivH_like"/>
    <property type="match status" value="1"/>
</dbReference>
<dbReference type="GO" id="GO:0005304">
    <property type="term" value="F:L-valine transmembrane transporter activity"/>
    <property type="evidence" value="ECO:0007669"/>
    <property type="project" value="TreeGrafter"/>
</dbReference>
<keyword evidence="4" id="KW-0997">Cell inner membrane</keyword>
<comment type="similarity">
    <text evidence="9">Belongs to the binding-protein-dependent transport system permease family. LivHM subfamily.</text>
</comment>
<dbReference type="eggNOG" id="COG0559">
    <property type="taxonomic scope" value="Bacteria"/>
</dbReference>
<evidence type="ECO:0000256" key="5">
    <source>
        <dbReference type="ARBA" id="ARBA00022692"/>
    </source>
</evidence>
<dbReference type="OrthoDB" id="9807115at2"/>
<dbReference type="RefSeq" id="WP_015906630.1">
    <property type="nucleotide sequence ID" value="NC_012108.1"/>
</dbReference>
<accession>C0QIH9</accession>
<evidence type="ECO:0000256" key="1">
    <source>
        <dbReference type="ARBA" id="ARBA00004651"/>
    </source>
</evidence>
<dbReference type="GO" id="GO:1903806">
    <property type="term" value="P:L-isoleucine import across plasma membrane"/>
    <property type="evidence" value="ECO:0007669"/>
    <property type="project" value="TreeGrafter"/>
</dbReference>
<dbReference type="STRING" id="177437.HRM2_48750"/>
<keyword evidence="12" id="KW-1185">Reference proteome</keyword>
<keyword evidence="5 10" id="KW-0812">Transmembrane</keyword>
<feature type="transmembrane region" description="Helical" evidence="10">
    <location>
        <begin position="96"/>
        <end position="116"/>
    </location>
</feature>
<dbReference type="GO" id="GO:0015192">
    <property type="term" value="F:L-phenylalanine transmembrane transporter activity"/>
    <property type="evidence" value="ECO:0007669"/>
    <property type="project" value="TreeGrafter"/>
</dbReference>
<evidence type="ECO:0000313" key="12">
    <source>
        <dbReference type="Proteomes" id="UP000000442"/>
    </source>
</evidence>
<evidence type="ECO:0000256" key="6">
    <source>
        <dbReference type="ARBA" id="ARBA00022970"/>
    </source>
</evidence>
<evidence type="ECO:0000256" key="8">
    <source>
        <dbReference type="ARBA" id="ARBA00023136"/>
    </source>
</evidence>
<feature type="transmembrane region" description="Helical" evidence="10">
    <location>
        <begin position="266"/>
        <end position="286"/>
    </location>
</feature>
<feature type="transmembrane region" description="Helical" evidence="10">
    <location>
        <begin position="12"/>
        <end position="33"/>
    </location>
</feature>
<dbReference type="GO" id="GO:0042941">
    <property type="term" value="P:D-alanine transmembrane transport"/>
    <property type="evidence" value="ECO:0007669"/>
    <property type="project" value="TreeGrafter"/>
</dbReference>
<protein>
    <submittedName>
        <fullName evidence="11">LivH5</fullName>
    </submittedName>
</protein>
<dbReference type="PANTHER" id="PTHR11795">
    <property type="entry name" value="BRANCHED-CHAIN AMINO ACID TRANSPORT SYSTEM PERMEASE PROTEIN LIVH"/>
    <property type="match status" value="1"/>
</dbReference>
<dbReference type="KEGG" id="dat:HRM2_48750"/>
<evidence type="ECO:0000256" key="3">
    <source>
        <dbReference type="ARBA" id="ARBA00022475"/>
    </source>
</evidence>
<sequence length="291" mass="31248">MSAYYLQLVVNGIVAGSVYAMFAVGLTMVYGVFKFINFSHGELITWGAYLGLMFSSPPFSLPIYLAAVPALGITVLLGLAQDWFIYRPLRQSNPVALLIASIGLSYFMRNAIRLIWGSDFQTFNLPAARGMSFGGIYITPVQVMMVSAAVVFLTILYLLFTRTILGKSLRAASDNMELADIMGISMTRVTITVWVLASLFAATGGILLAMDTNMDPMMGMASLIKAFAAVLIGGAGNVWGALLGGMFIGVAENLSVAVISPGYKDFISFALIFILLLVRPTGIFGIRGGVR</sequence>
<dbReference type="AlphaFoldDB" id="C0QIH9"/>
<evidence type="ECO:0000256" key="9">
    <source>
        <dbReference type="ARBA" id="ARBA00037998"/>
    </source>
</evidence>
<dbReference type="InterPro" id="IPR052157">
    <property type="entry name" value="BCAA_transport_permease"/>
</dbReference>
<keyword evidence="7 10" id="KW-1133">Transmembrane helix</keyword>
<dbReference type="PANTHER" id="PTHR11795:SF371">
    <property type="entry name" value="HIGH-AFFINITY BRANCHED-CHAIN AMINO ACID TRANSPORT SYSTEM PERMEASE PROTEIN LIVH"/>
    <property type="match status" value="1"/>
</dbReference>
<evidence type="ECO:0000256" key="10">
    <source>
        <dbReference type="SAM" id="Phobius"/>
    </source>
</evidence>
<dbReference type="GO" id="GO:0005886">
    <property type="term" value="C:plasma membrane"/>
    <property type="evidence" value="ECO:0007669"/>
    <property type="project" value="UniProtKB-SubCell"/>
</dbReference>
<dbReference type="GO" id="GO:0015190">
    <property type="term" value="F:L-leucine transmembrane transporter activity"/>
    <property type="evidence" value="ECO:0007669"/>
    <property type="project" value="TreeGrafter"/>
</dbReference>
<organism evidence="11 12">
    <name type="scientific">Desulforapulum autotrophicum (strain ATCC 43914 / DSM 3382 / VKM B-1955 / HRM2)</name>
    <name type="common">Desulfobacterium autotrophicum</name>
    <dbReference type="NCBI Taxonomy" id="177437"/>
    <lineage>
        <taxon>Bacteria</taxon>
        <taxon>Pseudomonadati</taxon>
        <taxon>Thermodesulfobacteriota</taxon>
        <taxon>Desulfobacteria</taxon>
        <taxon>Desulfobacterales</taxon>
        <taxon>Desulfobacteraceae</taxon>
        <taxon>Desulforapulum</taxon>
    </lineage>
</organism>
<proteinExistence type="inferred from homology"/>
<feature type="transmembrane region" description="Helical" evidence="10">
    <location>
        <begin position="136"/>
        <end position="160"/>
    </location>
</feature>
<keyword evidence="8 10" id="KW-0472">Membrane</keyword>
<dbReference type="GO" id="GO:0015188">
    <property type="term" value="F:L-isoleucine transmembrane transporter activity"/>
    <property type="evidence" value="ECO:0007669"/>
    <property type="project" value="TreeGrafter"/>
</dbReference>
<feature type="transmembrane region" description="Helical" evidence="10">
    <location>
        <begin position="191"/>
        <end position="210"/>
    </location>
</feature>
<evidence type="ECO:0000313" key="11">
    <source>
        <dbReference type="EMBL" id="ACN17923.1"/>
    </source>
</evidence>
<dbReference type="HOGENOM" id="CLU_039929_1_0_7"/>
<evidence type="ECO:0000256" key="7">
    <source>
        <dbReference type="ARBA" id="ARBA00022989"/>
    </source>
</evidence>
<dbReference type="InterPro" id="IPR001851">
    <property type="entry name" value="ABC_transp_permease"/>
</dbReference>
<dbReference type="Proteomes" id="UP000000442">
    <property type="component" value="Chromosome"/>
</dbReference>
<evidence type="ECO:0000256" key="4">
    <source>
        <dbReference type="ARBA" id="ARBA00022519"/>
    </source>
</evidence>
<dbReference type="GO" id="GO:0015808">
    <property type="term" value="P:L-alanine transport"/>
    <property type="evidence" value="ECO:0007669"/>
    <property type="project" value="TreeGrafter"/>
</dbReference>
<keyword evidence="3" id="KW-1003">Cell membrane</keyword>